<keyword evidence="7" id="KW-0472">Membrane</keyword>
<evidence type="ECO:0000256" key="3">
    <source>
        <dbReference type="ARBA" id="ARBA00022729"/>
    </source>
</evidence>
<evidence type="ECO:0000259" key="9">
    <source>
        <dbReference type="Pfam" id="PF00394"/>
    </source>
</evidence>
<protein>
    <recommendedName>
        <fullName evidence="14">Multicopper oxidase</fullName>
    </recommendedName>
</protein>
<keyword evidence="7" id="KW-1133">Transmembrane helix</keyword>
<evidence type="ECO:0000256" key="5">
    <source>
        <dbReference type="ARBA" id="ARBA00023008"/>
    </source>
</evidence>
<keyword evidence="5" id="KW-0186">Copper</keyword>
<dbReference type="Gene3D" id="2.60.40.420">
    <property type="entry name" value="Cupredoxins - blue copper proteins"/>
    <property type="match status" value="3"/>
</dbReference>
<evidence type="ECO:0000256" key="8">
    <source>
        <dbReference type="SAM" id="SignalP"/>
    </source>
</evidence>
<dbReference type="Pfam" id="PF00394">
    <property type="entry name" value="Cu-oxidase"/>
    <property type="match status" value="1"/>
</dbReference>
<keyword evidence="3 8" id="KW-0732">Signal</keyword>
<accession>A0ABR0EFU9</accession>
<dbReference type="InterPro" id="IPR045087">
    <property type="entry name" value="Cu-oxidase_fam"/>
</dbReference>
<evidence type="ECO:0000256" key="4">
    <source>
        <dbReference type="ARBA" id="ARBA00023002"/>
    </source>
</evidence>
<evidence type="ECO:0000256" key="6">
    <source>
        <dbReference type="ARBA" id="ARBA00023180"/>
    </source>
</evidence>
<dbReference type="InterPro" id="IPR011707">
    <property type="entry name" value="Cu-oxidase-like_N"/>
</dbReference>
<dbReference type="EMBL" id="JAXOVC010000006">
    <property type="protein sequence ID" value="KAK4500141.1"/>
    <property type="molecule type" value="Genomic_DNA"/>
</dbReference>
<feature type="domain" description="Plastocyanin-like" evidence="11">
    <location>
        <begin position="26"/>
        <end position="138"/>
    </location>
</feature>
<feature type="transmembrane region" description="Helical" evidence="7">
    <location>
        <begin position="637"/>
        <end position="661"/>
    </location>
</feature>
<keyword evidence="4" id="KW-0560">Oxidoreductase</keyword>
<name>A0ABR0EFU9_ZASCE</name>
<evidence type="ECO:0000259" key="10">
    <source>
        <dbReference type="Pfam" id="PF07731"/>
    </source>
</evidence>
<gene>
    <name evidence="12" type="ORF">PRZ48_008327</name>
</gene>
<evidence type="ECO:0008006" key="14">
    <source>
        <dbReference type="Google" id="ProtNLM"/>
    </source>
</evidence>
<reference evidence="12 13" key="1">
    <citation type="journal article" date="2023" name="G3 (Bethesda)">
        <title>A chromosome-level genome assembly of Zasmidium syzygii isolated from banana leaves.</title>
        <authorList>
            <person name="van Westerhoven A.C."/>
            <person name="Mehrabi R."/>
            <person name="Talebi R."/>
            <person name="Steentjes M.B.F."/>
            <person name="Corcolon B."/>
            <person name="Chong P.A."/>
            <person name="Kema G.H.J."/>
            <person name="Seidl M.F."/>
        </authorList>
    </citation>
    <scope>NUCLEOTIDE SEQUENCE [LARGE SCALE GENOMIC DNA]</scope>
    <source>
        <strain evidence="12 13">P124</strain>
    </source>
</reference>
<dbReference type="PANTHER" id="PTHR11709">
    <property type="entry name" value="MULTI-COPPER OXIDASE"/>
    <property type="match status" value="1"/>
</dbReference>
<dbReference type="Pfam" id="PF07732">
    <property type="entry name" value="Cu-oxidase_3"/>
    <property type="match status" value="1"/>
</dbReference>
<dbReference type="InterPro" id="IPR008972">
    <property type="entry name" value="Cupredoxin"/>
</dbReference>
<dbReference type="CDD" id="cd13898">
    <property type="entry name" value="CuRO_3_Abr2_like"/>
    <property type="match status" value="1"/>
</dbReference>
<evidence type="ECO:0000313" key="12">
    <source>
        <dbReference type="EMBL" id="KAK4500141.1"/>
    </source>
</evidence>
<evidence type="ECO:0000259" key="11">
    <source>
        <dbReference type="Pfam" id="PF07732"/>
    </source>
</evidence>
<dbReference type="Pfam" id="PF07731">
    <property type="entry name" value="Cu-oxidase_2"/>
    <property type="match status" value="1"/>
</dbReference>
<dbReference type="SUPFAM" id="SSF49503">
    <property type="entry name" value="Cupredoxins"/>
    <property type="match status" value="3"/>
</dbReference>
<evidence type="ECO:0000256" key="2">
    <source>
        <dbReference type="ARBA" id="ARBA00022723"/>
    </source>
</evidence>
<dbReference type="InterPro" id="IPR011706">
    <property type="entry name" value="Cu-oxidase_C"/>
</dbReference>
<feature type="domain" description="Plastocyanin-like" evidence="10">
    <location>
        <begin position="462"/>
        <end position="584"/>
    </location>
</feature>
<feature type="signal peptide" evidence="8">
    <location>
        <begin position="1"/>
        <end position="16"/>
    </location>
</feature>
<organism evidence="12 13">
    <name type="scientific">Zasmidium cellare</name>
    <name type="common">Wine cellar mold</name>
    <name type="synonym">Racodium cellare</name>
    <dbReference type="NCBI Taxonomy" id="395010"/>
    <lineage>
        <taxon>Eukaryota</taxon>
        <taxon>Fungi</taxon>
        <taxon>Dikarya</taxon>
        <taxon>Ascomycota</taxon>
        <taxon>Pezizomycotina</taxon>
        <taxon>Dothideomycetes</taxon>
        <taxon>Dothideomycetidae</taxon>
        <taxon>Mycosphaerellales</taxon>
        <taxon>Mycosphaerellaceae</taxon>
        <taxon>Zasmidium</taxon>
    </lineage>
</organism>
<feature type="chain" id="PRO_5047481739" description="Multicopper oxidase" evidence="8">
    <location>
        <begin position="17"/>
        <end position="700"/>
    </location>
</feature>
<dbReference type="PROSITE" id="PS00080">
    <property type="entry name" value="MULTICOPPER_OXIDASE2"/>
    <property type="match status" value="1"/>
</dbReference>
<keyword evidence="6" id="KW-0325">Glycoprotein</keyword>
<dbReference type="InterPro" id="IPR002355">
    <property type="entry name" value="Cu_oxidase_Cu_BS"/>
</dbReference>
<keyword evidence="7" id="KW-0812">Transmembrane</keyword>
<dbReference type="InterPro" id="IPR033138">
    <property type="entry name" value="Cu_oxidase_CS"/>
</dbReference>
<keyword evidence="13" id="KW-1185">Reference proteome</keyword>
<feature type="domain" description="Plastocyanin-like" evidence="9">
    <location>
        <begin position="166"/>
        <end position="349"/>
    </location>
</feature>
<dbReference type="InterPro" id="IPR001117">
    <property type="entry name" value="Cu-oxidase_2nd"/>
</dbReference>
<evidence type="ECO:0000256" key="1">
    <source>
        <dbReference type="ARBA" id="ARBA00010609"/>
    </source>
</evidence>
<sequence>MKSFLSLVLWATLTHAALRKETLTFTWESGSPNGQTRNMILTNNQFPGPHLVFDEGDQVEITVHNRMHQNTTVHWHGILMQDTPWSDGVPGLSQKPIEPGESYVYRFTAFPPGQYWYHSHSRATLLDGLYGSMFIRRKAGTPSPFHMISEDPEDVKAMERAANNPVVIVASDWSYYNSSQYKETFAKSQLQIFCVDSILINGKGSVFCPEHQWLIDMQLPFHEKSWPNNSITDKGCFPFVPSTEGPWLIDGDPSAIPFGMQEGCVKSWGDEEIIEVDPKDKWVGINWIGAATFKTLQPSIDEHEMWIYEVDGHYIEPVKATTMLLWAGERYSAMIKLDKRPMDYSIRVIDGGYSQMIGSFGRLRYKGGEKDLVEPDPWFNITTTSMPWFGYNAWPVLQTTMLDKDHLVPWPAKVPARHSDEMHLLELGKANSTWEFTLGGKKKYPSDRGAYKPLLYNLNSPEANDEDLVIRTKNGSWVDIVLQVGQDPMWPVDFPHPIHKHANKYWRIGSGDGIWTYNSVDEAIAAEPDNFNLVNPPYRDTFLTDFQGAMWVVLRYQVTSPGAWLLHCHIELHLDNGMAMAILDGVDAWPEVPEEYSSGAMGFRTAKEDILPLKTIDAPECKTGWLSKMKRLFGHPFWQALGWSTLTMLAVVAGILAWRWVRSENHIGFSSKPTLCILPDDKQGAGVLSWAWRRNSMDKS</sequence>
<dbReference type="CDD" id="cd13876">
    <property type="entry name" value="CuRO_2_Abr2_like"/>
    <property type="match status" value="1"/>
</dbReference>
<proteinExistence type="inferred from homology"/>
<dbReference type="Proteomes" id="UP001305779">
    <property type="component" value="Unassembled WGS sequence"/>
</dbReference>
<comment type="similarity">
    <text evidence="1">Belongs to the multicopper oxidase family.</text>
</comment>
<evidence type="ECO:0000313" key="13">
    <source>
        <dbReference type="Proteomes" id="UP001305779"/>
    </source>
</evidence>
<evidence type="ECO:0000256" key="7">
    <source>
        <dbReference type="SAM" id="Phobius"/>
    </source>
</evidence>
<keyword evidence="2" id="KW-0479">Metal-binding</keyword>
<dbReference type="CDD" id="cd13850">
    <property type="entry name" value="CuRO_1_Abr2_like"/>
    <property type="match status" value="1"/>
</dbReference>
<comment type="caution">
    <text evidence="12">The sequence shown here is derived from an EMBL/GenBank/DDBJ whole genome shotgun (WGS) entry which is preliminary data.</text>
</comment>
<dbReference type="PROSITE" id="PS00079">
    <property type="entry name" value="MULTICOPPER_OXIDASE1"/>
    <property type="match status" value="1"/>
</dbReference>
<dbReference type="PANTHER" id="PTHR11709:SF488">
    <property type="entry name" value="LACCASE-RELATED"/>
    <property type="match status" value="1"/>
</dbReference>